<feature type="compositionally biased region" description="Gly residues" evidence="1">
    <location>
        <begin position="667"/>
        <end position="698"/>
    </location>
</feature>
<evidence type="ECO:0000259" key="3">
    <source>
        <dbReference type="SMART" id="SM00460"/>
    </source>
</evidence>
<dbReference type="Pfam" id="PF11992">
    <property type="entry name" value="TgpA_N"/>
    <property type="match status" value="1"/>
</dbReference>
<comment type="caution">
    <text evidence="4">The sequence shown here is derived from an EMBL/GenBank/DDBJ whole genome shotgun (WGS) entry which is preliminary data.</text>
</comment>
<organism evidence="4 5">
    <name type="scientific">Actinoplanes auranticolor</name>
    <dbReference type="NCBI Taxonomy" id="47988"/>
    <lineage>
        <taxon>Bacteria</taxon>
        <taxon>Bacillati</taxon>
        <taxon>Actinomycetota</taxon>
        <taxon>Actinomycetes</taxon>
        <taxon>Micromonosporales</taxon>
        <taxon>Micromonosporaceae</taxon>
        <taxon>Actinoplanes</taxon>
    </lineage>
</organism>
<sequence>MIGLSGVVLGRIYADALLTQLVAGAALGSVGVSVAARRLPSWTIAPMSVVLLGGYTLGALRVAADRAEMAGSLTGIVTDALVNGIPRLLTAMIPVESTPDTVVVPVVAAWLAGLAGAEVALRSGRVLLGCVPAAALYGGALYVVGPNAGTAGWPTVLFAGLVAVALAVSARPASGPALSDVPPKTRAAVRGRALAGAAAGLVVLLGLIVVVGPWVGGRVSATPVDPRRYVEPPQVDSLDESPLNRISGWALTPEQKLLEVGPGVAGPGPVRLRLAVLPDYDGVTWRVGATYRNAGRVLPTAAALPDVPLRRVTQDITVAELTGRLLPVVPTPTGVDGVRVAYDPASGTLISPEGLKPGVRYTVTSQAQEPDFNLLPSADSPTGDEVARFLTVGAGVPDNVTRLAEQLADGNAGAFDRAAAIEEFLAEHYRKVADSPSGHAYPNLQFFLFGPRNQGGQRGTSEQFAASFALLARLTGLPARVVVGFDVPKNGGPVTGGDAVAWPEVLFDELGWVAFDPLPKSDQPRPVEEDFTPKPSPPPTSEPPPASEAPSASAPPVVAQAPVAGDGGASGVWVATGASGSVLLLVIAAGATVVVMRRGLRQRRLGVGAPDERITGAWWEFTDALRLAGRPVPGHLAASEAAAFAALPPVPRQRKGWRFGRLRVGSDGSGTGPGGSGAGGSGAGGSGAGGSGAGGSGAGLNRSGAELGGSAGGPSGSGGDSGMPGAGMGGRSARQVGVTAGPGQGDGAGPGPTAGIRGPGATSEAGGGAVAVDAASVGWRPEDAPDRDGLGLVRAAAPPAGYEMPPLDELVAAVNTVGFAPGAADEQQAERAGQQAVAYAEALRAKRSWWRRLWWSLHPGPLRWHRD</sequence>
<dbReference type="Pfam" id="PF01841">
    <property type="entry name" value="Transglut_core"/>
    <property type="match status" value="1"/>
</dbReference>
<feature type="compositionally biased region" description="Pro residues" evidence="1">
    <location>
        <begin position="534"/>
        <end position="547"/>
    </location>
</feature>
<accession>A0A919S361</accession>
<keyword evidence="5" id="KW-1185">Reference proteome</keyword>
<feature type="transmembrane region" description="Helical" evidence="2">
    <location>
        <begin position="126"/>
        <end position="145"/>
    </location>
</feature>
<dbReference type="InterPro" id="IPR038765">
    <property type="entry name" value="Papain-like_cys_pep_sf"/>
</dbReference>
<feature type="region of interest" description="Disordered" evidence="1">
    <location>
        <begin position="518"/>
        <end position="561"/>
    </location>
</feature>
<keyword evidence="2" id="KW-1133">Transmembrane helix</keyword>
<feature type="transmembrane region" description="Helical" evidence="2">
    <location>
        <begin position="572"/>
        <end position="595"/>
    </location>
</feature>
<feature type="compositionally biased region" description="Basic and acidic residues" evidence="1">
    <location>
        <begin position="522"/>
        <end position="532"/>
    </location>
</feature>
<feature type="compositionally biased region" description="Low complexity" evidence="1">
    <location>
        <begin position="548"/>
        <end position="561"/>
    </location>
</feature>
<feature type="transmembrane region" description="Helical" evidence="2">
    <location>
        <begin position="101"/>
        <end position="121"/>
    </location>
</feature>
<feature type="domain" description="Transglutaminase-like" evidence="3">
    <location>
        <begin position="453"/>
        <end position="519"/>
    </location>
</feature>
<feature type="compositionally biased region" description="Gly residues" evidence="1">
    <location>
        <begin position="740"/>
        <end position="752"/>
    </location>
</feature>
<dbReference type="InterPro" id="IPR052901">
    <property type="entry name" value="Bact_TGase-like"/>
</dbReference>
<keyword evidence="2" id="KW-0472">Membrane</keyword>
<feature type="transmembrane region" description="Helical" evidence="2">
    <location>
        <begin position="191"/>
        <end position="215"/>
    </location>
</feature>
<evidence type="ECO:0000256" key="2">
    <source>
        <dbReference type="SAM" id="Phobius"/>
    </source>
</evidence>
<feature type="region of interest" description="Disordered" evidence="1">
    <location>
        <begin position="661"/>
        <end position="769"/>
    </location>
</feature>
<dbReference type="AlphaFoldDB" id="A0A919S361"/>
<name>A0A919S361_9ACTN</name>
<evidence type="ECO:0000313" key="4">
    <source>
        <dbReference type="EMBL" id="GIM63040.1"/>
    </source>
</evidence>
<dbReference type="SMART" id="SM00460">
    <property type="entry name" value="TGc"/>
    <property type="match status" value="1"/>
</dbReference>
<dbReference type="SUPFAM" id="SSF54001">
    <property type="entry name" value="Cysteine proteinases"/>
    <property type="match status" value="1"/>
</dbReference>
<gene>
    <name evidence="4" type="ORF">Aau02nite_01470</name>
</gene>
<protein>
    <recommendedName>
        <fullName evidence="3">Transglutaminase-like domain-containing protein</fullName>
    </recommendedName>
</protein>
<evidence type="ECO:0000313" key="5">
    <source>
        <dbReference type="Proteomes" id="UP000681340"/>
    </source>
</evidence>
<feature type="transmembrane region" description="Helical" evidence="2">
    <location>
        <begin position="12"/>
        <end position="36"/>
    </location>
</feature>
<reference evidence="4" key="1">
    <citation type="submission" date="2021-03" db="EMBL/GenBank/DDBJ databases">
        <title>Whole genome shotgun sequence of Actinoplanes auranticolor NBRC 12245.</title>
        <authorList>
            <person name="Komaki H."/>
            <person name="Tamura T."/>
        </authorList>
    </citation>
    <scope>NUCLEOTIDE SEQUENCE</scope>
    <source>
        <strain evidence="4">NBRC 12245</strain>
    </source>
</reference>
<proteinExistence type="predicted"/>
<evidence type="ECO:0000256" key="1">
    <source>
        <dbReference type="SAM" id="MobiDB-lite"/>
    </source>
</evidence>
<dbReference type="InterPro" id="IPR002931">
    <property type="entry name" value="Transglutaminase-like"/>
</dbReference>
<dbReference type="PANTHER" id="PTHR42736:SF1">
    <property type="entry name" value="PROTEIN-GLUTAMINE GAMMA-GLUTAMYLTRANSFERASE"/>
    <property type="match status" value="1"/>
</dbReference>
<feature type="compositionally biased region" description="Gly residues" evidence="1">
    <location>
        <begin position="706"/>
        <end position="730"/>
    </location>
</feature>
<dbReference type="InterPro" id="IPR021878">
    <property type="entry name" value="TgpA_N"/>
</dbReference>
<feature type="transmembrane region" description="Helical" evidence="2">
    <location>
        <begin position="42"/>
        <end position="64"/>
    </location>
</feature>
<feature type="transmembrane region" description="Helical" evidence="2">
    <location>
        <begin position="151"/>
        <end position="170"/>
    </location>
</feature>
<dbReference type="EMBL" id="BOQL01000001">
    <property type="protein sequence ID" value="GIM63040.1"/>
    <property type="molecule type" value="Genomic_DNA"/>
</dbReference>
<dbReference type="Gene3D" id="3.10.620.30">
    <property type="match status" value="1"/>
</dbReference>
<dbReference type="Proteomes" id="UP000681340">
    <property type="component" value="Unassembled WGS sequence"/>
</dbReference>
<keyword evidence="2" id="KW-0812">Transmembrane</keyword>
<dbReference type="PANTHER" id="PTHR42736">
    <property type="entry name" value="PROTEIN-GLUTAMINE GAMMA-GLUTAMYLTRANSFERASE"/>
    <property type="match status" value="1"/>
</dbReference>